<dbReference type="RefSeq" id="WP_181193227.1">
    <property type="nucleotide sequence ID" value="NZ_PVNH01000003.1"/>
</dbReference>
<organism evidence="1 2">
    <name type="scientific">Prauserella shujinwangii</name>
    <dbReference type="NCBI Taxonomy" id="1453103"/>
    <lineage>
        <taxon>Bacteria</taxon>
        <taxon>Bacillati</taxon>
        <taxon>Actinomycetota</taxon>
        <taxon>Actinomycetes</taxon>
        <taxon>Pseudonocardiales</taxon>
        <taxon>Pseudonocardiaceae</taxon>
        <taxon>Prauserella</taxon>
    </lineage>
</organism>
<dbReference type="GO" id="GO:0030246">
    <property type="term" value="F:carbohydrate binding"/>
    <property type="evidence" value="ECO:0007669"/>
    <property type="project" value="InterPro"/>
</dbReference>
<reference evidence="1 2" key="1">
    <citation type="submission" date="2018-03" db="EMBL/GenBank/DDBJ databases">
        <title>Genomic Encyclopedia of Type Strains, Phase III (KMG-III): the genomes of soil and plant-associated and newly described type strains.</title>
        <authorList>
            <person name="Whitman W."/>
        </authorList>
    </citation>
    <scope>NUCLEOTIDE SEQUENCE [LARGE SCALE GENOMIC DNA]</scope>
    <source>
        <strain evidence="1 2">CGMCC 4.7125</strain>
    </source>
</reference>
<protein>
    <submittedName>
        <fullName evidence="1">Aldose 1-epimerase</fullName>
    </submittedName>
</protein>
<dbReference type="InterPro" id="IPR014718">
    <property type="entry name" value="GH-type_carb-bd"/>
</dbReference>
<dbReference type="PANTHER" id="PTHR10091:SF0">
    <property type="entry name" value="GALACTOSE MUTAROTASE"/>
    <property type="match status" value="1"/>
</dbReference>
<dbReference type="AlphaFoldDB" id="A0A2T0LZ55"/>
<dbReference type="GO" id="GO:0004034">
    <property type="term" value="F:aldose 1-epimerase activity"/>
    <property type="evidence" value="ECO:0007669"/>
    <property type="project" value="TreeGrafter"/>
</dbReference>
<dbReference type="CDD" id="cd09022">
    <property type="entry name" value="Aldose_epim_Ec_YihR"/>
    <property type="match status" value="1"/>
</dbReference>
<accession>A0A2T0LZ55</accession>
<keyword evidence="2" id="KW-1185">Reference proteome</keyword>
<comment type="caution">
    <text evidence="1">The sequence shown here is derived from an EMBL/GenBank/DDBJ whole genome shotgun (WGS) entry which is preliminary data.</text>
</comment>
<dbReference type="InterPro" id="IPR037480">
    <property type="entry name" value="YihR-like"/>
</dbReference>
<dbReference type="GO" id="GO:0006006">
    <property type="term" value="P:glucose metabolic process"/>
    <property type="evidence" value="ECO:0007669"/>
    <property type="project" value="TreeGrafter"/>
</dbReference>
<dbReference type="GO" id="GO:0033499">
    <property type="term" value="P:galactose catabolic process via UDP-galactose, Leloir pathway"/>
    <property type="evidence" value="ECO:0007669"/>
    <property type="project" value="TreeGrafter"/>
</dbReference>
<name>A0A2T0LZ55_9PSEU</name>
<sequence>MLPSGAQVELEHAGYRAVVTEVGAALRVLEHEGRPLVRPFGEDELMPVYSGAVLAPWPNRIGDGRYRYGGREYQVPLTEPERSTALHGLVAWLPWRPVSRSAARVDLACTLWPTPGYPFPLGLTMAYTLDTDGLEARLTAENLGGAPAPYGCSIHPYLVGGAGHVDDWTLELPAARYLDVDPRRLLPAGERAVEGTPFDFRSGRAPRGTEVDHAFGAIGFGPDGAASAVVRGGDGRGVRIVWDRACPWVQVHTADRPEPELHRTGLAVEPMTCPPDAFRTGRDLVHLAPGATHTVTWRLAAVS</sequence>
<evidence type="ECO:0000313" key="1">
    <source>
        <dbReference type="EMBL" id="PRX49406.1"/>
    </source>
</evidence>
<dbReference type="PANTHER" id="PTHR10091">
    <property type="entry name" value="ALDOSE-1-EPIMERASE"/>
    <property type="match status" value="1"/>
</dbReference>
<proteinExistence type="predicted"/>
<dbReference type="Pfam" id="PF01263">
    <property type="entry name" value="Aldose_epim"/>
    <property type="match status" value="1"/>
</dbReference>
<evidence type="ECO:0000313" key="2">
    <source>
        <dbReference type="Proteomes" id="UP000238362"/>
    </source>
</evidence>
<gene>
    <name evidence="1" type="ORF">B0I33_103442</name>
</gene>
<dbReference type="InterPro" id="IPR008183">
    <property type="entry name" value="Aldose_1/G6P_1-epimerase"/>
</dbReference>
<dbReference type="SUPFAM" id="SSF74650">
    <property type="entry name" value="Galactose mutarotase-like"/>
    <property type="match status" value="1"/>
</dbReference>
<dbReference type="Gene3D" id="2.70.98.10">
    <property type="match status" value="1"/>
</dbReference>
<dbReference type="EMBL" id="PVNH01000003">
    <property type="protein sequence ID" value="PRX49406.1"/>
    <property type="molecule type" value="Genomic_DNA"/>
</dbReference>
<dbReference type="Proteomes" id="UP000238362">
    <property type="component" value="Unassembled WGS sequence"/>
</dbReference>
<dbReference type="InterPro" id="IPR011013">
    <property type="entry name" value="Gal_mutarotase_sf_dom"/>
</dbReference>